<evidence type="ECO:0000259" key="9">
    <source>
        <dbReference type="Pfam" id="PF07715"/>
    </source>
</evidence>
<evidence type="ECO:0000256" key="8">
    <source>
        <dbReference type="SAM" id="SignalP"/>
    </source>
</evidence>
<keyword evidence="11" id="KW-1185">Reference proteome</keyword>
<proteinExistence type="inferred from homology"/>
<name>A0A1T5AFE1_9SPHI</name>
<dbReference type="InterPro" id="IPR039426">
    <property type="entry name" value="TonB-dep_rcpt-like"/>
</dbReference>
<dbReference type="Gene3D" id="2.170.130.10">
    <property type="entry name" value="TonB-dependent receptor, plug domain"/>
    <property type="match status" value="1"/>
</dbReference>
<evidence type="ECO:0000313" key="10">
    <source>
        <dbReference type="EMBL" id="SKB33373.1"/>
    </source>
</evidence>
<dbReference type="Proteomes" id="UP000189981">
    <property type="component" value="Unassembled WGS sequence"/>
</dbReference>
<keyword evidence="2 7" id="KW-0813">Transport</keyword>
<evidence type="ECO:0000256" key="5">
    <source>
        <dbReference type="ARBA" id="ARBA00023136"/>
    </source>
</evidence>
<gene>
    <name evidence="10" type="ORF">SAMN05661099_0637</name>
</gene>
<dbReference type="InterPro" id="IPR037066">
    <property type="entry name" value="Plug_dom_sf"/>
</dbReference>
<evidence type="ECO:0000256" key="1">
    <source>
        <dbReference type="ARBA" id="ARBA00004571"/>
    </source>
</evidence>
<accession>A0A1T5AFE1</accession>
<dbReference type="NCBIfam" id="TIGR04056">
    <property type="entry name" value="OMP_RagA_SusC"/>
    <property type="match status" value="1"/>
</dbReference>
<feature type="chain" id="PRO_5010568848" evidence="8">
    <location>
        <begin position="33"/>
        <end position="1005"/>
    </location>
</feature>
<evidence type="ECO:0000256" key="4">
    <source>
        <dbReference type="ARBA" id="ARBA00022692"/>
    </source>
</evidence>
<dbReference type="InterPro" id="IPR008969">
    <property type="entry name" value="CarboxyPept-like_regulatory"/>
</dbReference>
<dbReference type="Pfam" id="PF07715">
    <property type="entry name" value="Plug"/>
    <property type="match status" value="1"/>
</dbReference>
<keyword evidence="4 7" id="KW-0812">Transmembrane</keyword>
<evidence type="ECO:0000313" key="11">
    <source>
        <dbReference type="Proteomes" id="UP000189981"/>
    </source>
</evidence>
<keyword evidence="8" id="KW-0732">Signal</keyword>
<sequence length="1005" mass="108088">MVKIYYSRHCVHLGLALLLAAPCAFFPDVALAEQGFARKNATFLIQQTVSGLVLDGLDGKPMVGASVAVKGGGQSTSTDANGAFSLQVPDNNAVLVIRYVGYITQEITVGSRSRLEITLKPDQAELAQVVVVGYGTQNKKDITGAVKSLKSEEFNKGIISSPQQLLQGKVSGVNVTAASGEPGAATGITVRGPGGLRTGSTPLFVIDGLPLDNSSTGGGDPLAFINTQDIESIDVLKDASATAIYGSRGANGVIIVTTKRGKAGTSMLGFSSSVGISKIARALPVFTAAQFRTEVPKVGGVLDDKGGDTDWQDEITRQGLTQNYNLNLSGGSEKLSYFASLGSQQEEGIIRKNQMGRYSGRFNATQKFLDDRLMVDVNISANNTKNSRPPITSLLNDAIVYNPTYPARNSAGAPAVYQGTNNPLLYLDLNKEITTINRVIGNISPSLRILKGLVYKLNFGVDNSTSTRDVESLPSTVPLIDGRLETYYNINKNTLIENYLTWNWSNDKHNVSALGGHSFQKIFVQGRNYSINKFIVGNADPIYNPGVGQELTLANNRPGGFAFNNELQSFFGRVTYQYNSKYLLTANFRTDGSSKFGANNKYGYFPSFSLGWKISEESFLKNSMFSNLMLRAGYGITGNQEIPPKITQALFSSLASASYPLNSTSVYAAGTTYSRLANPDIQWETSKQTNIGLDFGLFNGALSGTLDVFNKVSDNILLQVIPADPVQPASTVWSNVKDMTVTNKGVEFALNYSHTTGNNFTYNIGGNITHTKNKVENSPYSIIPSGSVSGAGITSSTINGYLNGQPIGTFFLKEFTGFDANGLSTYRDLDGDNIITDKDRISAGTAVPDMLYSVFGSVAFKGFDLSVNMNGVSGNKTYDYTANVGFSKLRLAKNVNATPESVANTKESINNAAMVSTRYLKDGAYFRLNNASLGYNFNTSKLGIGWANTLRLSVTGQNLFVITKYDGYDPEVNADRAIGGVSSYGIDFLSYPRAKSVIFGLNLSF</sequence>
<dbReference type="Pfam" id="PF13715">
    <property type="entry name" value="CarbopepD_reg_2"/>
    <property type="match status" value="1"/>
</dbReference>
<dbReference type="SUPFAM" id="SSF49464">
    <property type="entry name" value="Carboxypeptidase regulatory domain-like"/>
    <property type="match status" value="1"/>
</dbReference>
<dbReference type="PROSITE" id="PS52016">
    <property type="entry name" value="TONB_DEPENDENT_REC_3"/>
    <property type="match status" value="1"/>
</dbReference>
<comment type="similarity">
    <text evidence="7">Belongs to the TonB-dependent receptor family.</text>
</comment>
<keyword evidence="5 7" id="KW-0472">Membrane</keyword>
<keyword evidence="6 7" id="KW-0998">Cell outer membrane</keyword>
<comment type="subcellular location">
    <subcellularLocation>
        <location evidence="1 7">Cell outer membrane</location>
        <topology evidence="1 7">Multi-pass membrane protein</topology>
    </subcellularLocation>
</comment>
<keyword evidence="3 7" id="KW-1134">Transmembrane beta strand</keyword>
<organism evidence="10 11">
    <name type="scientific">Daejeonella lutea</name>
    <dbReference type="NCBI Taxonomy" id="572036"/>
    <lineage>
        <taxon>Bacteria</taxon>
        <taxon>Pseudomonadati</taxon>
        <taxon>Bacteroidota</taxon>
        <taxon>Sphingobacteriia</taxon>
        <taxon>Sphingobacteriales</taxon>
        <taxon>Sphingobacteriaceae</taxon>
        <taxon>Daejeonella</taxon>
    </lineage>
</organism>
<dbReference type="Gene3D" id="2.60.40.1120">
    <property type="entry name" value="Carboxypeptidase-like, regulatory domain"/>
    <property type="match status" value="1"/>
</dbReference>
<dbReference type="STRING" id="572036.SAMN05661099_0637"/>
<dbReference type="RefSeq" id="WP_079701199.1">
    <property type="nucleotide sequence ID" value="NZ_FUYR01000001.1"/>
</dbReference>
<dbReference type="NCBIfam" id="TIGR04057">
    <property type="entry name" value="SusC_RagA_signa"/>
    <property type="match status" value="1"/>
</dbReference>
<dbReference type="InterPro" id="IPR036942">
    <property type="entry name" value="Beta-barrel_TonB_sf"/>
</dbReference>
<feature type="domain" description="TonB-dependent receptor plug" evidence="9">
    <location>
        <begin position="139"/>
        <end position="253"/>
    </location>
</feature>
<evidence type="ECO:0000256" key="2">
    <source>
        <dbReference type="ARBA" id="ARBA00022448"/>
    </source>
</evidence>
<dbReference type="SUPFAM" id="SSF56935">
    <property type="entry name" value="Porins"/>
    <property type="match status" value="1"/>
</dbReference>
<dbReference type="InterPro" id="IPR012910">
    <property type="entry name" value="Plug_dom"/>
</dbReference>
<evidence type="ECO:0000256" key="7">
    <source>
        <dbReference type="PROSITE-ProRule" id="PRU01360"/>
    </source>
</evidence>
<evidence type="ECO:0000256" key="3">
    <source>
        <dbReference type="ARBA" id="ARBA00022452"/>
    </source>
</evidence>
<dbReference type="Gene3D" id="2.40.170.20">
    <property type="entry name" value="TonB-dependent receptor, beta-barrel domain"/>
    <property type="match status" value="1"/>
</dbReference>
<dbReference type="OrthoDB" id="9768177at2"/>
<evidence type="ECO:0000256" key="6">
    <source>
        <dbReference type="ARBA" id="ARBA00023237"/>
    </source>
</evidence>
<dbReference type="AlphaFoldDB" id="A0A1T5AFE1"/>
<feature type="signal peptide" evidence="8">
    <location>
        <begin position="1"/>
        <end position="32"/>
    </location>
</feature>
<dbReference type="InterPro" id="IPR023996">
    <property type="entry name" value="TonB-dep_OMP_SusC/RagA"/>
</dbReference>
<dbReference type="EMBL" id="FUYR01000001">
    <property type="protein sequence ID" value="SKB33373.1"/>
    <property type="molecule type" value="Genomic_DNA"/>
</dbReference>
<dbReference type="InterPro" id="IPR023997">
    <property type="entry name" value="TonB-dep_OMP_SusC/RagA_CS"/>
</dbReference>
<dbReference type="GO" id="GO:0009279">
    <property type="term" value="C:cell outer membrane"/>
    <property type="evidence" value="ECO:0007669"/>
    <property type="project" value="UniProtKB-SubCell"/>
</dbReference>
<protein>
    <submittedName>
        <fullName evidence="10">Iron complex outermembrane recepter protein</fullName>
    </submittedName>
</protein>
<reference evidence="11" key="1">
    <citation type="submission" date="2017-02" db="EMBL/GenBank/DDBJ databases">
        <authorList>
            <person name="Varghese N."/>
            <person name="Submissions S."/>
        </authorList>
    </citation>
    <scope>NUCLEOTIDE SEQUENCE [LARGE SCALE GENOMIC DNA]</scope>
    <source>
        <strain evidence="11">DSM 22385</strain>
    </source>
</reference>